<dbReference type="Pfam" id="PF11130">
    <property type="entry name" value="TraC_F_IV"/>
    <property type="match status" value="1"/>
</dbReference>
<dbReference type="SUPFAM" id="SSF52540">
    <property type="entry name" value="P-loop containing nucleoside triphosphate hydrolases"/>
    <property type="match status" value="1"/>
</dbReference>
<dbReference type="RefSeq" id="WP_021709058.1">
    <property type="nucleotide sequence ID" value="NZ_BAOB01000002.1"/>
</dbReference>
<evidence type="ECO:0000313" key="2">
    <source>
        <dbReference type="EMBL" id="GAD75299.1"/>
    </source>
</evidence>
<dbReference type="AlphaFoldDB" id="U3C1C4"/>
<dbReference type="InterPro" id="IPR053155">
    <property type="entry name" value="F-pilin_assembly_TraC"/>
</dbReference>
<dbReference type="InterPro" id="IPR025955">
    <property type="entry name" value="TraC/Conjuga_ATPase"/>
</dbReference>
<dbReference type="eggNOG" id="COG3451">
    <property type="taxonomic scope" value="Bacteria"/>
</dbReference>
<dbReference type="PANTHER" id="PTHR38467:SF1">
    <property type="entry name" value="CONJUGATIVE TRANSFER: ASSEMBLY"/>
    <property type="match status" value="1"/>
</dbReference>
<dbReference type="Gene3D" id="1.10.8.730">
    <property type="match status" value="1"/>
</dbReference>
<dbReference type="InterPro" id="IPR027417">
    <property type="entry name" value="P-loop_NTPase"/>
</dbReference>
<reference evidence="2 3" key="1">
    <citation type="submission" date="2013-09" db="EMBL/GenBank/DDBJ databases">
        <title>Whole genome shotgun sequence of Vibrio azureus NBRC 104587.</title>
        <authorList>
            <person name="Isaki S."/>
            <person name="Hosoyama A."/>
            <person name="Numata M."/>
            <person name="Hashimoto M."/>
            <person name="Hosoyama Y."/>
            <person name="Tsuchikane K."/>
            <person name="Noguchi M."/>
            <person name="Hirakata S."/>
            <person name="Ichikawa N."/>
            <person name="Ohji S."/>
            <person name="Yamazoe A."/>
            <person name="Fujita N."/>
        </authorList>
    </citation>
    <scope>NUCLEOTIDE SEQUENCE [LARGE SCALE GENOMIC DNA]</scope>
    <source>
        <strain evidence="2 3">NBRC 104587</strain>
    </source>
</reference>
<sequence length="860" mass="97190">MFDYKFNENEASRLFRPLAFDADTDLFLCDDNMLAFSFVCQPTSGWDTQMLSTIELLLSQDPYPTKSLLSFSLWASPDVREFLKGSDYLRRSCREALHREVHDNALGYLWSATRDSAEVVQNTKVRNFQLLVTFKLPVESLDVNPEDIQTIQSIQRTMEQRLIKAQLAPRRMNSVMLVNIMNTVMNWQENAEWRTTQQLPVDEFSTLNEQFVQYNTGVFKTQDGVVLGSKKNPTFVKMLTVRRFPRKAFTGQAFKWFGDPFDGQGCVNQNFMITVNIHYADHAKEKGQIETKKSHYIKQSFSSLTNFAPKIRDMKADLEELSLSLQDKGKAIKVTLSAAVFGRTEEDAEAGITGLQSYMKQSGVTMVSEDSFSVPSFIQLMPFGACNHAVAQSRRYFTMASNHALPILPLFAEWKGTGTPMLQFVSRTGQLMNIDLYDSKTNFNCVIFAESGAGKSFLTNEIIRSYLNTGNKVWTIDAGESYKKLSSSLRGSFTAFGSGADLSLNPFTMIDDSDPEAFLDSLEMLSGCLIAMAFTKESPTDLQSSEMERILTQVWNEKRQSAKIDDIRAKCLEDEDIRVRDMGKQLSAFCSDGQFGKYFDKPHNVEFNGNFNVLELDGLSERPRLQAVVLFLLMVQISHSMYHEFKENRDVKRLVIIDEAWDLLGNSKAVEAFVEKGFRRFRKYGGCGIVVTQSIMDLQKSSSGKAIAENAANTFILKQKDSTIANAKKDDLMALPPAGYQLLKKVTTEIGHYSEIFFNTNAGMGIGRLIVDPVRIMMYSTRAQDNHAIESYTQNNIPLSQAMKQVAQDRQMIRFPVERPEFLDEPVTQTISMMDAQVLEMPSKSKPTLHLVGDDGVVNE</sequence>
<dbReference type="Gene3D" id="3.40.50.300">
    <property type="entry name" value="P-loop containing nucleotide triphosphate hydrolases"/>
    <property type="match status" value="1"/>
</dbReference>
<dbReference type="InterPro" id="IPR014117">
    <property type="entry name" value="TraC-F-type"/>
</dbReference>
<dbReference type="InterPro" id="IPR043964">
    <property type="entry name" value="P-loop_TraG"/>
</dbReference>
<dbReference type="STRING" id="1219077.VAZ01S_023_00660"/>
<comment type="caution">
    <text evidence="2">The sequence shown here is derived from an EMBL/GenBank/DDBJ whole genome shotgun (WGS) entry which is preliminary data.</text>
</comment>
<dbReference type="Pfam" id="PF19044">
    <property type="entry name" value="P-loop_TraG"/>
    <property type="match status" value="1"/>
</dbReference>
<accession>U3C1C4</accession>
<dbReference type="OrthoDB" id="9816422at2"/>
<evidence type="ECO:0000259" key="1">
    <source>
        <dbReference type="Pfam" id="PF19044"/>
    </source>
</evidence>
<dbReference type="EMBL" id="BATL01000023">
    <property type="protein sequence ID" value="GAD75299.1"/>
    <property type="molecule type" value="Genomic_DNA"/>
</dbReference>
<protein>
    <submittedName>
        <fullName evidence="2">Conjugal transfer protein TraC</fullName>
    </submittedName>
</protein>
<dbReference type="NCBIfam" id="TIGR02746">
    <property type="entry name" value="TraC-F-type"/>
    <property type="match status" value="1"/>
</dbReference>
<feature type="domain" description="TraG P-loop" evidence="1">
    <location>
        <begin position="440"/>
        <end position="809"/>
    </location>
</feature>
<keyword evidence="3" id="KW-1185">Reference proteome</keyword>
<evidence type="ECO:0000313" key="3">
    <source>
        <dbReference type="Proteomes" id="UP000016567"/>
    </source>
</evidence>
<proteinExistence type="predicted"/>
<name>U3C1C4_9VIBR</name>
<gene>
    <name evidence="2" type="primary">traC</name>
    <name evidence="2" type="ORF">VAZ01S_023_00660</name>
</gene>
<dbReference type="PANTHER" id="PTHR38467">
    <property type="match status" value="1"/>
</dbReference>
<organism evidence="2 3">
    <name type="scientific">Vibrio azureus NBRC 104587</name>
    <dbReference type="NCBI Taxonomy" id="1219077"/>
    <lineage>
        <taxon>Bacteria</taxon>
        <taxon>Pseudomonadati</taxon>
        <taxon>Pseudomonadota</taxon>
        <taxon>Gammaproteobacteria</taxon>
        <taxon>Vibrionales</taxon>
        <taxon>Vibrionaceae</taxon>
        <taxon>Vibrio</taxon>
    </lineage>
</organism>
<dbReference type="Proteomes" id="UP000016567">
    <property type="component" value="Unassembled WGS sequence"/>
</dbReference>